<feature type="transmembrane region" description="Helical" evidence="6">
    <location>
        <begin position="51"/>
        <end position="70"/>
    </location>
</feature>
<evidence type="ECO:0000256" key="2">
    <source>
        <dbReference type="ARBA" id="ARBA00022448"/>
    </source>
</evidence>
<comment type="subcellular location">
    <subcellularLocation>
        <location evidence="1">Endomembrane system</location>
        <topology evidence="1">Multi-pass membrane protein</topology>
    </subcellularLocation>
</comment>
<feature type="transmembrane region" description="Helical" evidence="6">
    <location>
        <begin position="343"/>
        <end position="365"/>
    </location>
</feature>
<evidence type="ECO:0000313" key="8">
    <source>
        <dbReference type="EMBL" id="KKO70951.1"/>
    </source>
</evidence>
<keyword evidence="3 6" id="KW-0812">Transmembrane</keyword>
<dbReference type="SUPFAM" id="SSF103473">
    <property type="entry name" value="MFS general substrate transporter"/>
    <property type="match status" value="1"/>
</dbReference>
<organism evidence="8 9">
    <name type="scientific">Kerstersia gyiorum</name>
    <dbReference type="NCBI Taxonomy" id="206506"/>
    <lineage>
        <taxon>Bacteria</taxon>
        <taxon>Pseudomonadati</taxon>
        <taxon>Pseudomonadota</taxon>
        <taxon>Betaproteobacteria</taxon>
        <taxon>Burkholderiales</taxon>
        <taxon>Alcaligenaceae</taxon>
        <taxon>Kerstersia</taxon>
    </lineage>
</organism>
<dbReference type="Proteomes" id="UP000078084">
    <property type="component" value="Unassembled WGS sequence"/>
</dbReference>
<dbReference type="InterPro" id="IPR050495">
    <property type="entry name" value="ATG22/LtaA_families"/>
</dbReference>
<evidence type="ECO:0000259" key="7">
    <source>
        <dbReference type="PROSITE" id="PS50850"/>
    </source>
</evidence>
<feature type="transmembrane region" description="Helical" evidence="6">
    <location>
        <begin position="190"/>
        <end position="213"/>
    </location>
</feature>
<dbReference type="STRING" id="206506.AAV32_13195"/>
<protein>
    <submittedName>
        <fullName evidence="8">MFS transporter</fullName>
    </submittedName>
</protein>
<dbReference type="PANTHER" id="PTHR23519">
    <property type="entry name" value="AUTOPHAGY-RELATED PROTEIN 22"/>
    <property type="match status" value="1"/>
</dbReference>
<evidence type="ECO:0000256" key="6">
    <source>
        <dbReference type="SAM" id="Phobius"/>
    </source>
</evidence>
<dbReference type="AlphaFoldDB" id="A0A171KPY4"/>
<feature type="transmembrane region" description="Helical" evidence="6">
    <location>
        <begin position="319"/>
        <end position="337"/>
    </location>
</feature>
<dbReference type="GO" id="GO:0022857">
    <property type="term" value="F:transmembrane transporter activity"/>
    <property type="evidence" value="ECO:0007669"/>
    <property type="project" value="InterPro"/>
</dbReference>
<dbReference type="EMBL" id="LBNE01000010">
    <property type="protein sequence ID" value="KKO70951.1"/>
    <property type="molecule type" value="Genomic_DNA"/>
</dbReference>
<feature type="transmembrane region" description="Helical" evidence="6">
    <location>
        <begin position="114"/>
        <end position="133"/>
    </location>
</feature>
<dbReference type="PROSITE" id="PS50850">
    <property type="entry name" value="MFS"/>
    <property type="match status" value="1"/>
</dbReference>
<dbReference type="InterPro" id="IPR020846">
    <property type="entry name" value="MFS_dom"/>
</dbReference>
<feature type="transmembrane region" description="Helical" evidence="6">
    <location>
        <begin position="290"/>
        <end position="307"/>
    </location>
</feature>
<dbReference type="GO" id="GO:0012505">
    <property type="term" value="C:endomembrane system"/>
    <property type="evidence" value="ECO:0007669"/>
    <property type="project" value="UniProtKB-SubCell"/>
</dbReference>
<evidence type="ECO:0000256" key="3">
    <source>
        <dbReference type="ARBA" id="ARBA00022692"/>
    </source>
</evidence>
<comment type="caution">
    <text evidence="8">The sequence shown here is derived from an EMBL/GenBank/DDBJ whole genome shotgun (WGS) entry which is preliminary data.</text>
</comment>
<name>A0A171KPY4_9BURK</name>
<keyword evidence="2" id="KW-0813">Transport</keyword>
<feature type="transmembrane region" description="Helical" evidence="6">
    <location>
        <begin position="377"/>
        <end position="402"/>
    </location>
</feature>
<dbReference type="PANTHER" id="PTHR23519:SF1">
    <property type="entry name" value="AUTOPHAGY-RELATED PROTEIN 22"/>
    <property type="match status" value="1"/>
</dbReference>
<keyword evidence="9" id="KW-1185">Reference proteome</keyword>
<feature type="transmembrane region" description="Helical" evidence="6">
    <location>
        <begin position="21"/>
        <end position="45"/>
    </location>
</feature>
<evidence type="ECO:0000256" key="5">
    <source>
        <dbReference type="ARBA" id="ARBA00023136"/>
    </source>
</evidence>
<evidence type="ECO:0000256" key="4">
    <source>
        <dbReference type="ARBA" id="ARBA00022989"/>
    </source>
</evidence>
<gene>
    <name evidence="8" type="ORF">AAV32_13195</name>
</gene>
<feature type="domain" description="Major facilitator superfamily (MFS) profile" evidence="7">
    <location>
        <begin position="223"/>
        <end position="440"/>
    </location>
</feature>
<sequence length="440" mass="46058">MNGFASDVLQPGVRRREVLGWALYDFANSGYTTVVLTAVYAAYFVSGIAGGAAWATLAWTSALSLSAAWVMVTAPRLGARADRHGTKKRMLAVSTLACVGFTAALAWTPGASGWQGVLLAMLLVAGSNIAYCYGESLVAAFLPELARPEAMGRVSGWGWALGYLGGMLTLGLCLAYVLWAQSQDLPAAHFVPVTMLITAAMFGAASLGTFLLLRERPTGRAGTLASVSPSGAAHGFLAGVRHSWQAVREYCDFRWLLAATVAYQGGVAVAITLAAIYAEQAIGFQPQETMIMIFALNLAAALGAVVFGHAQDWMGHKRALAVTLCGWVLTCVLAAAATGKPLFWVAATLAGLSMGSSQSAGRAMAALLAPPARMAEFFGLWTLAVRLASIIGPMMYGLIVWASGGNQRLAILATALLFVVGLACLKPLDMDRGRRQAAAS</sequence>
<feature type="transmembrane region" description="Helical" evidence="6">
    <location>
        <begin position="90"/>
        <end position="108"/>
    </location>
</feature>
<keyword evidence="4 6" id="KW-1133">Transmembrane helix</keyword>
<dbReference type="Pfam" id="PF11700">
    <property type="entry name" value="ATG22"/>
    <property type="match status" value="1"/>
</dbReference>
<dbReference type="InterPro" id="IPR024671">
    <property type="entry name" value="Atg22-like"/>
</dbReference>
<evidence type="ECO:0000256" key="1">
    <source>
        <dbReference type="ARBA" id="ARBA00004127"/>
    </source>
</evidence>
<feature type="transmembrane region" description="Helical" evidence="6">
    <location>
        <begin position="255"/>
        <end position="278"/>
    </location>
</feature>
<feature type="transmembrane region" description="Helical" evidence="6">
    <location>
        <begin position="154"/>
        <end position="178"/>
    </location>
</feature>
<dbReference type="PATRIC" id="fig|206506.3.peg.2803"/>
<proteinExistence type="predicted"/>
<dbReference type="InterPro" id="IPR036259">
    <property type="entry name" value="MFS_trans_sf"/>
</dbReference>
<dbReference type="Gene3D" id="1.20.1250.20">
    <property type="entry name" value="MFS general substrate transporter like domains"/>
    <property type="match status" value="2"/>
</dbReference>
<evidence type="ECO:0000313" key="9">
    <source>
        <dbReference type="Proteomes" id="UP000078084"/>
    </source>
</evidence>
<accession>A0A171KPY4</accession>
<dbReference type="RefSeq" id="WP_068373060.1">
    <property type="nucleotide sequence ID" value="NZ_LBNE01000010.1"/>
</dbReference>
<reference evidence="8 9" key="1">
    <citation type="submission" date="2015-04" db="EMBL/GenBank/DDBJ databases">
        <title>Genome sequence of Kerstersia gyiorum CG1.</title>
        <authorList>
            <person name="Greninger A.L."/>
            <person name="Kozyreva V."/>
            <person name="Chaturvedi V."/>
        </authorList>
    </citation>
    <scope>NUCLEOTIDE SEQUENCE [LARGE SCALE GENOMIC DNA]</scope>
    <source>
        <strain evidence="8 9">CG1</strain>
    </source>
</reference>
<keyword evidence="5 6" id="KW-0472">Membrane</keyword>
<feature type="transmembrane region" description="Helical" evidence="6">
    <location>
        <begin position="408"/>
        <end position="425"/>
    </location>
</feature>